<feature type="domain" description="Elp3/MiaA/NifB-like radical SAM core" evidence="5">
    <location>
        <begin position="69"/>
        <end position="297"/>
    </location>
</feature>
<dbReference type="SFLD" id="SFLDS00029">
    <property type="entry name" value="Radical_SAM"/>
    <property type="match status" value="1"/>
</dbReference>
<reference evidence="6 7" key="1">
    <citation type="submission" date="2018-06" db="EMBL/GenBank/DDBJ databases">
        <title>Marinomonas sp. YLB-05 draft genome sequence.</title>
        <authorList>
            <person name="Yu L."/>
            <person name="Tang X."/>
        </authorList>
    </citation>
    <scope>NUCLEOTIDE SEQUENCE [LARGE SCALE GENOMIC DNA]</scope>
    <source>
        <strain evidence="6 7">YLB-05</strain>
    </source>
</reference>
<dbReference type="InterPro" id="IPR058240">
    <property type="entry name" value="rSAM_sf"/>
</dbReference>
<dbReference type="EMBL" id="QKRA01000002">
    <property type="protein sequence ID" value="RDL45222.1"/>
    <property type="molecule type" value="Genomic_DNA"/>
</dbReference>
<gene>
    <name evidence="6" type="ORF">DN730_06325</name>
</gene>
<protein>
    <submittedName>
        <fullName evidence="6">Radical SAM protein</fullName>
    </submittedName>
</protein>
<keyword evidence="7" id="KW-1185">Reference proteome</keyword>
<dbReference type="InterPro" id="IPR006638">
    <property type="entry name" value="Elp3/MiaA/NifB-like_rSAM"/>
</dbReference>
<dbReference type="GO" id="GO:0046872">
    <property type="term" value="F:metal ion binding"/>
    <property type="evidence" value="ECO:0007669"/>
    <property type="project" value="UniProtKB-KW"/>
</dbReference>
<evidence type="ECO:0000313" key="7">
    <source>
        <dbReference type="Proteomes" id="UP000254326"/>
    </source>
</evidence>
<sequence>MSSDDFHPVKRTAPAIKGRGTANNTQGRFAITAVELDESDEPVVAPQTEVRYEYAKSIITRNQSPDVPFNLSVNPYRGCEHGCIYCFARPSHAYLDLSPGLDFETKLSAKVNAPALFEQQLSKASYQCQPIAIGINTDAYQPIEKDLRITRQLLEIALLYKQPVSIITKSNLILRDLDIIRELAAQRLFHAAVSVTTLDNDLKRRLEPRTASGQTRLNVVKAMTDAGVPVTVLASPMIPFVNDSELEQIIHAAADAGAQSAHYMLLRLPHELTELFEGWLRTHVPDRADHVLNRIRDMRGGALNDAQFGRRMTGQGIFADLIRQRFHVALKKAGLCNERLTPLDCSQFRVPPKTGDQLGLF</sequence>
<dbReference type="SUPFAM" id="SSF102114">
    <property type="entry name" value="Radical SAM enzymes"/>
    <property type="match status" value="1"/>
</dbReference>
<dbReference type="SFLD" id="SFLDG01084">
    <property type="entry name" value="Uncharacterised_Radical_SAM_Su"/>
    <property type="match status" value="1"/>
</dbReference>
<keyword evidence="2" id="KW-0408">Iron</keyword>
<evidence type="ECO:0000256" key="2">
    <source>
        <dbReference type="ARBA" id="ARBA00023004"/>
    </source>
</evidence>
<name>A0A370UBQ6_9GAMM</name>
<dbReference type="Proteomes" id="UP000254326">
    <property type="component" value="Unassembled WGS sequence"/>
</dbReference>
<dbReference type="Pfam" id="PF04055">
    <property type="entry name" value="Radical_SAM"/>
    <property type="match status" value="1"/>
</dbReference>
<keyword evidence="3" id="KW-0411">Iron-sulfur</keyword>
<keyword evidence="1" id="KW-0479">Metal-binding</keyword>
<evidence type="ECO:0000256" key="1">
    <source>
        <dbReference type="ARBA" id="ARBA00022723"/>
    </source>
</evidence>
<dbReference type="AlphaFoldDB" id="A0A370UBQ6"/>
<evidence type="ECO:0000259" key="5">
    <source>
        <dbReference type="SMART" id="SM00729"/>
    </source>
</evidence>
<dbReference type="RefSeq" id="WP_115467256.1">
    <property type="nucleotide sequence ID" value="NZ_QKRA01000002.1"/>
</dbReference>
<accession>A0A370UBQ6</accession>
<feature type="region of interest" description="Disordered" evidence="4">
    <location>
        <begin position="1"/>
        <end position="23"/>
    </location>
</feature>
<dbReference type="PANTHER" id="PTHR43432">
    <property type="entry name" value="SLR0285 PROTEIN"/>
    <property type="match status" value="1"/>
</dbReference>
<dbReference type="NCBIfam" id="NF033668">
    <property type="entry name" value="rSAM_PA0069"/>
    <property type="match status" value="1"/>
</dbReference>
<dbReference type="GO" id="GO:0051536">
    <property type="term" value="F:iron-sulfur cluster binding"/>
    <property type="evidence" value="ECO:0007669"/>
    <property type="project" value="UniProtKB-KW"/>
</dbReference>
<dbReference type="OrthoDB" id="9785699at2"/>
<evidence type="ECO:0000313" key="6">
    <source>
        <dbReference type="EMBL" id="RDL45222.1"/>
    </source>
</evidence>
<dbReference type="InterPro" id="IPR040086">
    <property type="entry name" value="MJ0683-like"/>
</dbReference>
<dbReference type="InterPro" id="IPR007197">
    <property type="entry name" value="rSAM"/>
</dbReference>
<proteinExistence type="predicted"/>
<evidence type="ECO:0000256" key="3">
    <source>
        <dbReference type="ARBA" id="ARBA00023014"/>
    </source>
</evidence>
<evidence type="ECO:0000256" key="4">
    <source>
        <dbReference type="SAM" id="MobiDB-lite"/>
    </source>
</evidence>
<dbReference type="CDD" id="cd01335">
    <property type="entry name" value="Radical_SAM"/>
    <property type="match status" value="1"/>
</dbReference>
<dbReference type="Gene3D" id="3.80.30.30">
    <property type="match status" value="1"/>
</dbReference>
<comment type="caution">
    <text evidence="6">The sequence shown here is derived from an EMBL/GenBank/DDBJ whole genome shotgun (WGS) entry which is preliminary data.</text>
</comment>
<dbReference type="SMART" id="SM00729">
    <property type="entry name" value="Elp3"/>
    <property type="match status" value="1"/>
</dbReference>
<dbReference type="PANTHER" id="PTHR43432:SF3">
    <property type="entry name" value="SLR0285 PROTEIN"/>
    <property type="match status" value="1"/>
</dbReference>
<organism evidence="6 7">
    <name type="scientific">Marinomonas piezotolerans</name>
    <dbReference type="NCBI Taxonomy" id="2213058"/>
    <lineage>
        <taxon>Bacteria</taxon>
        <taxon>Pseudomonadati</taxon>
        <taxon>Pseudomonadota</taxon>
        <taxon>Gammaproteobacteria</taxon>
        <taxon>Oceanospirillales</taxon>
        <taxon>Oceanospirillaceae</taxon>
        <taxon>Marinomonas</taxon>
    </lineage>
</organism>
<dbReference type="GO" id="GO:0003824">
    <property type="term" value="F:catalytic activity"/>
    <property type="evidence" value="ECO:0007669"/>
    <property type="project" value="InterPro"/>
</dbReference>